<keyword evidence="3" id="KW-0456">Lyase</keyword>
<evidence type="ECO:0000313" key="10">
    <source>
        <dbReference type="Proteomes" id="UP001239994"/>
    </source>
</evidence>
<evidence type="ECO:0000259" key="7">
    <source>
        <dbReference type="Pfam" id="PF17391"/>
    </source>
</evidence>
<feature type="domain" description="Urocanase Rossmann-like" evidence="6">
    <location>
        <begin position="215"/>
        <end position="383"/>
    </location>
</feature>
<dbReference type="Pfam" id="PF01175">
    <property type="entry name" value="Urocanase"/>
    <property type="match status" value="1"/>
</dbReference>
<dbReference type="SUPFAM" id="SSF111326">
    <property type="entry name" value="Urocanase"/>
    <property type="match status" value="1"/>
</dbReference>
<evidence type="ECO:0000256" key="3">
    <source>
        <dbReference type="ARBA" id="ARBA00023239"/>
    </source>
</evidence>
<evidence type="ECO:0000259" key="8">
    <source>
        <dbReference type="Pfam" id="PF17392"/>
    </source>
</evidence>
<dbReference type="Gene3D" id="3.40.1770.10">
    <property type="entry name" value="Urocanase superfamily"/>
    <property type="match status" value="2"/>
</dbReference>
<dbReference type="GO" id="GO:0016153">
    <property type="term" value="F:urocanate hydratase activity"/>
    <property type="evidence" value="ECO:0007669"/>
    <property type="project" value="InterPro"/>
</dbReference>
<feature type="compositionally biased region" description="Basic and acidic residues" evidence="5">
    <location>
        <begin position="703"/>
        <end position="714"/>
    </location>
</feature>
<sequence>MMASLKELCGGLPLSPLPANRGRDPSVPHAPVRTPNLTPEEKRLALQNALRYFPPALHGTLAPEFAQELREYGHIYMYRFCPTLRMRAYPINQYPCETRHAAAIMHMIMNNLDPDVAQFPQELVTYGGNGQVFSNWAQFWLVFHYLSTMSEEQTLVMYSGHPLGLFPSLPSSPRCVITNGMVIPNYSSRENYERMFALGITMYGQMTAGSYCYIGPQGIVHGTMLTVLNAGRRYLGTSDLRGCVFVTSGLGGMSGAQAKAAVIAGCVGVIAEVDEVPLQKRYEQGWLMEVTKDLDNCIQRIREARRAKMALSLGYHGNVVDLWERLWQEYERTGELLVDLGSDQTSLHNPFSGGYYPVQLNVSQANQLMHTDPLRFRTIVHESDIFSLGFGPFRWVCTSGNPADLVQTDDIATAVLEEISATVNERVRQQYSDNIHWIREAAKHNMVVGSQARILYSDQRGRVSIALAINKAVADGRVTSPVVISRDHHDVSGTDSPFRETSNIYDGSAFCADMAVQNIIGDAFRGATWVALHNGGGVGWGEVMNGGFGLVLDGSEEAGKRARMMLNWDVSNGVISLETCNRDKIPALPITTMLANESEAAQWYKSYPAGKSVQDADWISARRAFREGLDGLGNLDKWFYSKPCLTEIELLVMDRGKQPQKMLPGVLPDTTKVTRPLNRETLQMQAGRETQDEEAKKKRHVRTRDERATERSKQETAGSRTLDLEQGEILQQYRRDDINREEILANPETVQMGSNTKKSHSYPSSLGGPTGDFVDGFRRQCLQEYLDSLELSQQQGLAISRCTLQKALLYPGDVGVCKEPVFRQAASGVLPGCWGRGRDCVSYCGPPIKGKEDENIDQGALAPRKGHKETNKRQPLTRRATTCAFWPGHDGHVRVYEPVMSRRPEGVLFYRVEHPPDPSPGHWPVNQAGYSTSGDINGCRIYTL</sequence>
<dbReference type="InterPro" id="IPR023636">
    <property type="entry name" value="Urocanase_CS"/>
</dbReference>
<organism evidence="9 10">
    <name type="scientific">Electrophorus voltai</name>
    <dbReference type="NCBI Taxonomy" id="2609070"/>
    <lineage>
        <taxon>Eukaryota</taxon>
        <taxon>Metazoa</taxon>
        <taxon>Chordata</taxon>
        <taxon>Craniata</taxon>
        <taxon>Vertebrata</taxon>
        <taxon>Euteleostomi</taxon>
        <taxon>Actinopterygii</taxon>
        <taxon>Neopterygii</taxon>
        <taxon>Teleostei</taxon>
        <taxon>Ostariophysi</taxon>
        <taxon>Gymnotiformes</taxon>
        <taxon>Gymnotoidei</taxon>
        <taxon>Gymnotidae</taxon>
        <taxon>Electrophorus</taxon>
    </lineage>
</organism>
<dbReference type="EMBL" id="JAROKS010000015">
    <property type="protein sequence ID" value="KAK1796601.1"/>
    <property type="molecule type" value="Genomic_DNA"/>
</dbReference>
<feature type="domain" description="Urocanase C-terminal" evidence="8">
    <location>
        <begin position="384"/>
        <end position="576"/>
    </location>
</feature>
<comment type="cofactor">
    <cofactor evidence="1">
        <name>NAD(+)</name>
        <dbReference type="ChEBI" id="CHEBI:57540"/>
    </cofactor>
</comment>
<dbReference type="GO" id="GO:0006548">
    <property type="term" value="P:L-histidine catabolic process"/>
    <property type="evidence" value="ECO:0007669"/>
    <property type="project" value="TreeGrafter"/>
</dbReference>
<reference evidence="9" key="1">
    <citation type="submission" date="2023-03" db="EMBL/GenBank/DDBJ databases">
        <title>Electrophorus voltai genome.</title>
        <authorList>
            <person name="Bian C."/>
        </authorList>
    </citation>
    <scope>NUCLEOTIDE SEQUENCE</scope>
    <source>
        <strain evidence="9">CB-2022</strain>
        <tissue evidence="9">Muscle</tissue>
    </source>
</reference>
<dbReference type="InterPro" id="IPR035401">
    <property type="entry name" value="Urocanase_C"/>
</dbReference>
<feature type="domain" description="Urocanase N-terminal" evidence="7">
    <location>
        <begin position="86"/>
        <end position="212"/>
    </location>
</feature>
<dbReference type="InterPro" id="IPR036190">
    <property type="entry name" value="Urocanase_sf"/>
</dbReference>
<comment type="caution">
    <text evidence="9">The sequence shown here is derived from an EMBL/GenBank/DDBJ whole genome shotgun (WGS) entry which is preliminary data.</text>
</comment>
<dbReference type="AlphaFoldDB" id="A0AAD8ZEU6"/>
<evidence type="ECO:0000313" key="9">
    <source>
        <dbReference type="EMBL" id="KAK1796601.1"/>
    </source>
</evidence>
<proteinExistence type="predicted"/>
<dbReference type="PANTHER" id="PTHR12216:SF3">
    <property type="entry name" value="UROCANATE HYDRATASE"/>
    <property type="match status" value="1"/>
</dbReference>
<dbReference type="InterPro" id="IPR035085">
    <property type="entry name" value="Urocanase_Rossmann-like"/>
</dbReference>
<dbReference type="PROSITE" id="PS01233">
    <property type="entry name" value="UROCANASE"/>
    <property type="match status" value="1"/>
</dbReference>
<evidence type="ECO:0000256" key="4">
    <source>
        <dbReference type="ARBA" id="ARBA00070010"/>
    </source>
</evidence>
<accession>A0AAD8ZEU6</accession>
<name>A0AAD8ZEU6_9TELE</name>
<evidence type="ECO:0000259" key="6">
    <source>
        <dbReference type="Pfam" id="PF01175"/>
    </source>
</evidence>
<dbReference type="PANTHER" id="PTHR12216">
    <property type="entry name" value="UROCANATE HYDRATASE"/>
    <property type="match status" value="1"/>
</dbReference>
<dbReference type="Pfam" id="PF17392">
    <property type="entry name" value="Urocanase_C"/>
    <property type="match status" value="1"/>
</dbReference>
<feature type="region of interest" description="Disordered" evidence="5">
    <location>
        <begin position="16"/>
        <end position="39"/>
    </location>
</feature>
<gene>
    <name evidence="9" type="ORF">P4O66_009636</name>
</gene>
<evidence type="ECO:0000256" key="1">
    <source>
        <dbReference type="ARBA" id="ARBA00001911"/>
    </source>
</evidence>
<evidence type="ECO:0000256" key="2">
    <source>
        <dbReference type="ARBA" id="ARBA00023027"/>
    </source>
</evidence>
<dbReference type="InterPro" id="IPR035400">
    <property type="entry name" value="Urocanase_N"/>
</dbReference>
<keyword evidence="2" id="KW-0520">NAD</keyword>
<feature type="region of interest" description="Disordered" evidence="5">
    <location>
        <begin position="662"/>
        <end position="721"/>
    </location>
</feature>
<dbReference type="Pfam" id="PF17391">
    <property type="entry name" value="Urocanase_N"/>
    <property type="match status" value="1"/>
</dbReference>
<protein>
    <recommendedName>
        <fullName evidence="4">Urocanate hydratase</fullName>
    </recommendedName>
</protein>
<evidence type="ECO:0000256" key="5">
    <source>
        <dbReference type="SAM" id="MobiDB-lite"/>
    </source>
</evidence>
<keyword evidence="10" id="KW-1185">Reference proteome</keyword>
<dbReference type="FunFam" id="3.40.1770.10:FF:000002">
    <property type="entry name" value="Urocanate hydratase 1"/>
    <property type="match status" value="1"/>
</dbReference>
<dbReference type="Proteomes" id="UP001239994">
    <property type="component" value="Unassembled WGS sequence"/>
</dbReference>
<dbReference type="FunFam" id="3.40.1770.10:FF:000003">
    <property type="entry name" value="Urocanate hydratase 1"/>
    <property type="match status" value="1"/>
</dbReference>
<dbReference type="InterPro" id="IPR023637">
    <property type="entry name" value="Urocanase-like"/>
</dbReference>